<proteinExistence type="predicted"/>
<evidence type="ECO:0000313" key="2">
    <source>
        <dbReference type="Proteomes" id="UP000177053"/>
    </source>
</evidence>
<comment type="caution">
    <text evidence="1">The sequence shown here is derived from an EMBL/GenBank/DDBJ whole genome shotgun (WGS) entry which is preliminary data.</text>
</comment>
<dbReference type="AlphaFoldDB" id="A0A1F7XBK8"/>
<accession>A0A1F7XBK8</accession>
<name>A0A1F7XBK8_9BACT</name>
<dbReference type="EMBL" id="MGFS01000001">
    <property type="protein sequence ID" value="OGM12424.1"/>
    <property type="molecule type" value="Genomic_DNA"/>
</dbReference>
<protein>
    <submittedName>
        <fullName evidence="1">Uncharacterized protein</fullName>
    </submittedName>
</protein>
<sequence>MLAESDFVNVREPNRGEDHYSYIKILTRRLTVKYANSVVKDDGKSDAQELASARIADCLIESVRDIDKDDKRLNLDTAIELANAVVEADKGDWKNLIAIFFKEGKDLIEGGRGDDFNVESNVLGRTLINLSRSI</sequence>
<organism evidence="1 2">
    <name type="scientific">Candidatus Woesebacteria bacterium RBG_16_34_12</name>
    <dbReference type="NCBI Taxonomy" id="1802480"/>
    <lineage>
        <taxon>Bacteria</taxon>
        <taxon>Candidatus Woeseibacteriota</taxon>
    </lineage>
</organism>
<gene>
    <name evidence="1" type="ORF">A2Z22_04595</name>
</gene>
<dbReference type="Proteomes" id="UP000177053">
    <property type="component" value="Unassembled WGS sequence"/>
</dbReference>
<evidence type="ECO:0000313" key="1">
    <source>
        <dbReference type="EMBL" id="OGM12424.1"/>
    </source>
</evidence>
<reference evidence="1 2" key="1">
    <citation type="journal article" date="2016" name="Nat. Commun.">
        <title>Thousands of microbial genomes shed light on interconnected biogeochemical processes in an aquifer system.</title>
        <authorList>
            <person name="Anantharaman K."/>
            <person name="Brown C.T."/>
            <person name="Hug L.A."/>
            <person name="Sharon I."/>
            <person name="Castelle C.J."/>
            <person name="Probst A.J."/>
            <person name="Thomas B.C."/>
            <person name="Singh A."/>
            <person name="Wilkins M.J."/>
            <person name="Karaoz U."/>
            <person name="Brodie E.L."/>
            <person name="Williams K.H."/>
            <person name="Hubbard S.S."/>
            <person name="Banfield J.F."/>
        </authorList>
    </citation>
    <scope>NUCLEOTIDE SEQUENCE [LARGE SCALE GENOMIC DNA]</scope>
</reference>